<feature type="domain" description="Peptidase M50" evidence="13">
    <location>
        <begin position="140"/>
        <end position="181"/>
    </location>
</feature>
<keyword evidence="11 12" id="KW-0472">Membrane</keyword>
<accession>A0A852X5F9</accession>
<dbReference type="PANTHER" id="PTHR39188">
    <property type="entry name" value="MEMBRANE-ASSOCIATED ZINC METALLOPROTEASE M50B"/>
    <property type="match status" value="1"/>
</dbReference>
<feature type="transmembrane region" description="Helical" evidence="12">
    <location>
        <begin position="194"/>
        <end position="211"/>
    </location>
</feature>
<evidence type="ECO:0000256" key="11">
    <source>
        <dbReference type="ARBA" id="ARBA00023136"/>
    </source>
</evidence>
<evidence type="ECO:0000256" key="7">
    <source>
        <dbReference type="ARBA" id="ARBA00022801"/>
    </source>
</evidence>
<evidence type="ECO:0000313" key="15">
    <source>
        <dbReference type="Proteomes" id="UP000592181"/>
    </source>
</evidence>
<comment type="cofactor">
    <cofactor evidence="1">
        <name>Zn(2+)</name>
        <dbReference type="ChEBI" id="CHEBI:29105"/>
    </cofactor>
</comment>
<feature type="transmembrane region" description="Helical" evidence="12">
    <location>
        <begin position="217"/>
        <end position="237"/>
    </location>
</feature>
<feature type="transmembrane region" description="Helical" evidence="12">
    <location>
        <begin position="49"/>
        <end position="68"/>
    </location>
</feature>
<keyword evidence="9 12" id="KW-1133">Transmembrane helix</keyword>
<evidence type="ECO:0000256" key="1">
    <source>
        <dbReference type="ARBA" id="ARBA00001947"/>
    </source>
</evidence>
<organism evidence="14 15">
    <name type="scientific">Janibacter alkaliphilus</name>
    <dbReference type="NCBI Taxonomy" id="1069963"/>
    <lineage>
        <taxon>Bacteria</taxon>
        <taxon>Bacillati</taxon>
        <taxon>Actinomycetota</taxon>
        <taxon>Actinomycetes</taxon>
        <taxon>Micrococcales</taxon>
        <taxon>Intrasporangiaceae</taxon>
        <taxon>Janibacter</taxon>
    </lineage>
</organism>
<dbReference type="EMBL" id="JACBZX010000001">
    <property type="protein sequence ID" value="NYG38139.1"/>
    <property type="molecule type" value="Genomic_DNA"/>
</dbReference>
<reference evidence="14 15" key="1">
    <citation type="submission" date="2020-07" db="EMBL/GenBank/DDBJ databases">
        <title>Sequencing the genomes of 1000 actinobacteria strains.</title>
        <authorList>
            <person name="Klenk H.-P."/>
        </authorList>
    </citation>
    <scope>NUCLEOTIDE SEQUENCE [LARGE SCALE GENOMIC DNA]</scope>
    <source>
        <strain evidence="14 15">DSM 24723</strain>
    </source>
</reference>
<evidence type="ECO:0000313" key="14">
    <source>
        <dbReference type="EMBL" id="NYG38139.1"/>
    </source>
</evidence>
<keyword evidence="7" id="KW-0378">Hydrolase</keyword>
<keyword evidence="5 12" id="KW-0812">Transmembrane</keyword>
<dbReference type="InterPro" id="IPR008915">
    <property type="entry name" value="Peptidase_M50"/>
</dbReference>
<comment type="subcellular location">
    <subcellularLocation>
        <location evidence="2">Membrane</location>
        <topology evidence="2">Multi-pass membrane protein</topology>
    </subcellularLocation>
</comment>
<evidence type="ECO:0000256" key="4">
    <source>
        <dbReference type="ARBA" id="ARBA00022670"/>
    </source>
</evidence>
<keyword evidence="4 14" id="KW-0645">Protease</keyword>
<keyword evidence="6" id="KW-0479">Metal-binding</keyword>
<dbReference type="Proteomes" id="UP000592181">
    <property type="component" value="Unassembled WGS sequence"/>
</dbReference>
<comment type="similarity">
    <text evidence="3">Belongs to the peptidase M50B family.</text>
</comment>
<dbReference type="AlphaFoldDB" id="A0A852X5F9"/>
<evidence type="ECO:0000256" key="8">
    <source>
        <dbReference type="ARBA" id="ARBA00022833"/>
    </source>
</evidence>
<keyword evidence="8" id="KW-0862">Zinc</keyword>
<feature type="transmembrane region" description="Helical" evidence="12">
    <location>
        <begin position="12"/>
        <end position="37"/>
    </location>
</feature>
<evidence type="ECO:0000256" key="2">
    <source>
        <dbReference type="ARBA" id="ARBA00004141"/>
    </source>
</evidence>
<dbReference type="GO" id="GO:0006508">
    <property type="term" value="P:proteolysis"/>
    <property type="evidence" value="ECO:0007669"/>
    <property type="project" value="UniProtKB-KW"/>
</dbReference>
<name>A0A852X5F9_9MICO</name>
<dbReference type="GO" id="GO:0046872">
    <property type="term" value="F:metal ion binding"/>
    <property type="evidence" value="ECO:0007669"/>
    <property type="project" value="UniProtKB-KW"/>
</dbReference>
<comment type="caution">
    <text evidence="14">The sequence shown here is derived from an EMBL/GenBank/DDBJ whole genome shotgun (WGS) entry which is preliminary data.</text>
</comment>
<evidence type="ECO:0000256" key="9">
    <source>
        <dbReference type="ARBA" id="ARBA00022989"/>
    </source>
</evidence>
<dbReference type="RefSeq" id="WP_179463381.1">
    <property type="nucleotide sequence ID" value="NZ_JACBZX010000001.1"/>
</dbReference>
<protein>
    <submittedName>
        <fullName evidence="14">Zn-dependent protease</fullName>
    </submittedName>
</protein>
<evidence type="ECO:0000256" key="5">
    <source>
        <dbReference type="ARBA" id="ARBA00022692"/>
    </source>
</evidence>
<evidence type="ECO:0000256" key="6">
    <source>
        <dbReference type="ARBA" id="ARBA00022723"/>
    </source>
</evidence>
<dbReference type="Pfam" id="PF02163">
    <property type="entry name" value="Peptidase_M50"/>
    <property type="match status" value="2"/>
</dbReference>
<dbReference type="PANTHER" id="PTHR39188:SF3">
    <property type="entry name" value="STAGE IV SPORULATION PROTEIN FB"/>
    <property type="match status" value="1"/>
</dbReference>
<feature type="transmembrane region" description="Helical" evidence="12">
    <location>
        <begin position="136"/>
        <end position="159"/>
    </location>
</feature>
<evidence type="ECO:0000256" key="3">
    <source>
        <dbReference type="ARBA" id="ARBA00007931"/>
    </source>
</evidence>
<gene>
    <name evidence="14" type="ORF">BJY28_002608</name>
</gene>
<sequence>MAEPPQTPRSGIRLATIASVPVYLGWSWLLLAGLVVLLVGQTLAEDLGAAGYLLGGAYAVGLLVCVLAHEGAHAVAARAHGHRVLRVVADLWGGHTAFDATRGTPRSGAIIALAGPGANLLLAALGGLVGQVVGPVGIPGAMIGAFTLVNLLLGVFNLLPGLPLDGGQLVESLVWGVTGDQGLGRIVAGWSGRVLVGLVVVVALVVTYVGGASAVTLIWTAMIGAFLWSGASGAIAAGQAMRALATVDVGALLEPAVAIGADEPVARLLQARALPVVVDAAGLPVGLIDHDAVRAVPADRVETTAVAAVTSQLPSGWSTEVGGPTPTLDLVRAFQTSGSGVVAVTDAGRLRGVVRAERLNAALRGR</sequence>
<proteinExistence type="inferred from homology"/>
<keyword evidence="15" id="KW-1185">Reference proteome</keyword>
<dbReference type="GO" id="GO:0008237">
    <property type="term" value="F:metallopeptidase activity"/>
    <property type="evidence" value="ECO:0007669"/>
    <property type="project" value="UniProtKB-KW"/>
</dbReference>
<evidence type="ECO:0000256" key="10">
    <source>
        <dbReference type="ARBA" id="ARBA00023049"/>
    </source>
</evidence>
<keyword evidence="10" id="KW-0482">Metalloprotease</keyword>
<feature type="transmembrane region" description="Helical" evidence="12">
    <location>
        <begin position="109"/>
        <end position="130"/>
    </location>
</feature>
<dbReference type="GO" id="GO:0016020">
    <property type="term" value="C:membrane"/>
    <property type="evidence" value="ECO:0007669"/>
    <property type="project" value="UniProtKB-SubCell"/>
</dbReference>
<evidence type="ECO:0000256" key="12">
    <source>
        <dbReference type="SAM" id="Phobius"/>
    </source>
</evidence>
<feature type="domain" description="Peptidase M50" evidence="13">
    <location>
        <begin position="58"/>
        <end position="130"/>
    </location>
</feature>
<evidence type="ECO:0000259" key="13">
    <source>
        <dbReference type="Pfam" id="PF02163"/>
    </source>
</evidence>